<organism evidence="1">
    <name type="scientific">marine sediment metagenome</name>
    <dbReference type="NCBI Taxonomy" id="412755"/>
    <lineage>
        <taxon>unclassified sequences</taxon>
        <taxon>metagenomes</taxon>
        <taxon>ecological metagenomes</taxon>
    </lineage>
</organism>
<gene>
    <name evidence="1" type="ORF">S06H3_25774</name>
</gene>
<dbReference type="AlphaFoldDB" id="X1N169"/>
<proteinExistence type="predicted"/>
<dbReference type="EMBL" id="BARV01014850">
    <property type="protein sequence ID" value="GAI23981.1"/>
    <property type="molecule type" value="Genomic_DNA"/>
</dbReference>
<sequence>MVIMVQSLFFAEFLYCNSTIQIESYGTFICIEKELTKCIAWLLEVTFIVSIGVPDSSGPVFEIEDNETGIVMYTEGSCFGLDLIADEIKVSSLMVVLSVGGIGALSR</sequence>
<accession>X1N169</accession>
<protein>
    <submittedName>
        <fullName evidence="1">Uncharacterized protein</fullName>
    </submittedName>
</protein>
<reference evidence="1" key="1">
    <citation type="journal article" date="2014" name="Front. Microbiol.">
        <title>High frequency of phylogenetically diverse reductive dehalogenase-homologous genes in deep subseafloor sedimentary metagenomes.</title>
        <authorList>
            <person name="Kawai M."/>
            <person name="Futagami T."/>
            <person name="Toyoda A."/>
            <person name="Takaki Y."/>
            <person name="Nishi S."/>
            <person name="Hori S."/>
            <person name="Arai W."/>
            <person name="Tsubouchi T."/>
            <person name="Morono Y."/>
            <person name="Uchiyama I."/>
            <person name="Ito T."/>
            <person name="Fujiyama A."/>
            <person name="Inagaki F."/>
            <person name="Takami H."/>
        </authorList>
    </citation>
    <scope>NUCLEOTIDE SEQUENCE</scope>
    <source>
        <strain evidence="1">Expedition CK06-06</strain>
    </source>
</reference>
<name>X1N169_9ZZZZ</name>
<evidence type="ECO:0000313" key="1">
    <source>
        <dbReference type="EMBL" id="GAI23981.1"/>
    </source>
</evidence>
<comment type="caution">
    <text evidence="1">The sequence shown here is derived from an EMBL/GenBank/DDBJ whole genome shotgun (WGS) entry which is preliminary data.</text>
</comment>